<dbReference type="GO" id="GO:0016874">
    <property type="term" value="F:ligase activity"/>
    <property type="evidence" value="ECO:0007669"/>
    <property type="project" value="UniProtKB-KW"/>
</dbReference>
<dbReference type="EMBL" id="PVWP01000006">
    <property type="protein sequence ID" value="PSB37294.1"/>
    <property type="molecule type" value="Genomic_DNA"/>
</dbReference>
<dbReference type="RefSeq" id="WP_106221387.1">
    <property type="nucleotide sequence ID" value="NZ_PVWP01000006.1"/>
</dbReference>
<dbReference type="Pfam" id="PF21948">
    <property type="entry name" value="LplA-B_cat"/>
    <property type="match status" value="1"/>
</dbReference>
<organism evidence="2 3">
    <name type="scientific">Aphanothece cf. minutissima CCALA 015</name>
    <dbReference type="NCBI Taxonomy" id="2107695"/>
    <lineage>
        <taxon>Bacteria</taxon>
        <taxon>Bacillati</taxon>
        <taxon>Cyanobacteriota</taxon>
        <taxon>Cyanophyceae</taxon>
        <taxon>Oscillatoriophycideae</taxon>
        <taxon>Chroococcales</taxon>
        <taxon>Aphanothecaceae</taxon>
        <taxon>Aphanothece</taxon>
    </lineage>
</organism>
<keyword evidence="3" id="KW-1185">Reference proteome</keyword>
<comment type="caution">
    <text evidence="2">The sequence shown here is derived from an EMBL/GenBank/DDBJ whole genome shotgun (WGS) entry which is preliminary data.</text>
</comment>
<dbReference type="PANTHER" id="PTHR43679:SF2">
    <property type="entry name" value="OCTANOYL-[GCVH]:PROTEIN N-OCTANOYLTRANSFERASE"/>
    <property type="match status" value="1"/>
</dbReference>
<proteinExistence type="predicted"/>
<evidence type="ECO:0000313" key="3">
    <source>
        <dbReference type="Proteomes" id="UP000238218"/>
    </source>
</evidence>
<dbReference type="PROSITE" id="PS51733">
    <property type="entry name" value="BPL_LPL_CATALYTIC"/>
    <property type="match status" value="1"/>
</dbReference>
<keyword evidence="2" id="KW-0436">Ligase</keyword>
<dbReference type="InterPro" id="IPR045864">
    <property type="entry name" value="aa-tRNA-synth_II/BPL/LPL"/>
</dbReference>
<dbReference type="Gene3D" id="3.30.930.10">
    <property type="entry name" value="Bira Bifunctional Protein, Domain 2"/>
    <property type="match status" value="1"/>
</dbReference>
<name>A0ABX5F6V5_9CHRO</name>
<dbReference type="Proteomes" id="UP000238218">
    <property type="component" value="Unassembled WGS sequence"/>
</dbReference>
<gene>
    <name evidence="2" type="ORF">C7B81_10085</name>
</gene>
<evidence type="ECO:0000313" key="2">
    <source>
        <dbReference type="EMBL" id="PSB37294.1"/>
    </source>
</evidence>
<dbReference type="InterPro" id="IPR004143">
    <property type="entry name" value="BPL_LPL_catalytic"/>
</dbReference>
<evidence type="ECO:0000259" key="1">
    <source>
        <dbReference type="PROSITE" id="PS51733"/>
    </source>
</evidence>
<sequence length="250" mass="27223">MAIDAWLLDGPPAPAFRLYRWWRPTLSLGRHQRRLEPHWWDLQRQGRLDLVRRPSGGRAVLHGADLTYALVWPRPQGTRSEVYGLALTWLVEAFAAMGLPLHGGRQAASLQRSSCFATSTVADLVHANGAKRVGSAQLWRGGHLLQHGSIQLAPCPALWREVFSGDPPDLDPLPLAGIALEEHLLRSAARWLPWLPVPDPGGAGGSSPVPPLAPLAPQELAAIAPRLGHYRLTESVSGETSPELTIPRAT</sequence>
<dbReference type="PANTHER" id="PTHR43679">
    <property type="entry name" value="OCTANOYLTRANSFERASE LIPM-RELATED"/>
    <property type="match status" value="1"/>
</dbReference>
<accession>A0ABX5F6V5</accession>
<dbReference type="SUPFAM" id="SSF55681">
    <property type="entry name" value="Class II aaRS and biotin synthetases"/>
    <property type="match status" value="1"/>
</dbReference>
<reference evidence="2 3" key="2">
    <citation type="submission" date="2018-03" db="EMBL/GenBank/DDBJ databases">
        <title>The ancient ancestry and fast evolution of plastids.</title>
        <authorList>
            <person name="Moore K.R."/>
            <person name="Magnabosco C."/>
            <person name="Momper L."/>
            <person name="Gold D.A."/>
            <person name="Bosak T."/>
            <person name="Fournier G.P."/>
        </authorList>
    </citation>
    <scope>NUCLEOTIDE SEQUENCE [LARGE SCALE GENOMIC DNA]</scope>
    <source>
        <strain evidence="2 3">CCALA 015</strain>
    </source>
</reference>
<dbReference type="InterPro" id="IPR050664">
    <property type="entry name" value="Octanoyltrans_LipM/LipL"/>
</dbReference>
<protein>
    <submittedName>
        <fullName evidence="2">Lipoate--protein ligase family protein</fullName>
    </submittedName>
</protein>
<feature type="domain" description="BPL/LPL catalytic" evidence="1">
    <location>
        <begin position="10"/>
        <end position="196"/>
    </location>
</feature>
<reference evidence="2 3" key="1">
    <citation type="submission" date="2018-02" db="EMBL/GenBank/DDBJ databases">
        <authorList>
            <person name="Moore K."/>
            <person name="Momper L."/>
        </authorList>
    </citation>
    <scope>NUCLEOTIDE SEQUENCE [LARGE SCALE GENOMIC DNA]</scope>
    <source>
        <strain evidence="2 3">CCALA 015</strain>
    </source>
</reference>